<dbReference type="EMBL" id="KK583192">
    <property type="protein sequence ID" value="KDO33771.1"/>
    <property type="molecule type" value="Genomic_DNA"/>
</dbReference>
<protein>
    <submittedName>
        <fullName evidence="1">Uncharacterized protein</fullName>
    </submittedName>
</protein>
<evidence type="ECO:0000313" key="2">
    <source>
        <dbReference type="Proteomes" id="UP000030745"/>
    </source>
</evidence>
<dbReference type="VEuPathDB" id="FungiDB:SPRG_01651"/>
<dbReference type="KEGG" id="spar:SPRG_01651"/>
<dbReference type="RefSeq" id="XP_012195408.1">
    <property type="nucleotide sequence ID" value="XM_012340018.1"/>
</dbReference>
<proteinExistence type="predicted"/>
<dbReference type="Proteomes" id="UP000030745">
    <property type="component" value="Unassembled WGS sequence"/>
</dbReference>
<evidence type="ECO:0000313" key="1">
    <source>
        <dbReference type="EMBL" id="KDO33771.1"/>
    </source>
</evidence>
<dbReference type="OMA" id="WHILFLT"/>
<accession>A0A067D501</accession>
<reference evidence="1 2" key="1">
    <citation type="journal article" date="2013" name="PLoS Genet.">
        <title>Distinctive expansion of potential virulence genes in the genome of the oomycete fish pathogen Saprolegnia parasitica.</title>
        <authorList>
            <person name="Jiang R.H."/>
            <person name="de Bruijn I."/>
            <person name="Haas B.J."/>
            <person name="Belmonte R."/>
            <person name="Lobach L."/>
            <person name="Christie J."/>
            <person name="van den Ackerveken G."/>
            <person name="Bottin A."/>
            <person name="Bulone V."/>
            <person name="Diaz-Moreno S.M."/>
            <person name="Dumas B."/>
            <person name="Fan L."/>
            <person name="Gaulin E."/>
            <person name="Govers F."/>
            <person name="Grenville-Briggs L.J."/>
            <person name="Horner N.R."/>
            <person name="Levin J.Z."/>
            <person name="Mammella M."/>
            <person name="Meijer H.J."/>
            <person name="Morris P."/>
            <person name="Nusbaum C."/>
            <person name="Oome S."/>
            <person name="Phillips A.J."/>
            <person name="van Rooyen D."/>
            <person name="Rzeszutek E."/>
            <person name="Saraiva M."/>
            <person name="Secombes C.J."/>
            <person name="Seidl M.F."/>
            <person name="Snel B."/>
            <person name="Stassen J.H."/>
            <person name="Sykes S."/>
            <person name="Tripathy S."/>
            <person name="van den Berg H."/>
            <person name="Vega-Arreguin J.C."/>
            <person name="Wawra S."/>
            <person name="Young S.K."/>
            <person name="Zeng Q."/>
            <person name="Dieguez-Uribeondo J."/>
            <person name="Russ C."/>
            <person name="Tyler B.M."/>
            <person name="van West P."/>
        </authorList>
    </citation>
    <scope>NUCLEOTIDE SEQUENCE [LARGE SCALE GENOMIC DNA]</scope>
    <source>
        <strain evidence="1 2">CBS 223.65</strain>
    </source>
</reference>
<organism evidence="1 2">
    <name type="scientific">Saprolegnia parasitica (strain CBS 223.65)</name>
    <dbReference type="NCBI Taxonomy" id="695850"/>
    <lineage>
        <taxon>Eukaryota</taxon>
        <taxon>Sar</taxon>
        <taxon>Stramenopiles</taxon>
        <taxon>Oomycota</taxon>
        <taxon>Saprolegniomycetes</taxon>
        <taxon>Saprolegniales</taxon>
        <taxon>Saprolegniaceae</taxon>
        <taxon>Saprolegnia</taxon>
    </lineage>
</organism>
<dbReference type="GeneID" id="24124232"/>
<keyword evidence="2" id="KW-1185">Reference proteome</keyword>
<dbReference type="AlphaFoldDB" id="A0A067D501"/>
<name>A0A067D501_SAPPC</name>
<sequence>MSPSRLRVHVVTRKVNAYSSMKLGEYLAKKKWHILFLTQGLTLTSIYAHRFGFLDGLISSLDDALTGEPTPLQPAKPLPVPIWKQLATKAQEDKSNK</sequence>
<gene>
    <name evidence="1" type="ORF">SPRG_01651</name>
</gene>
<dbReference type="OrthoDB" id="70264at2759"/>